<dbReference type="Pfam" id="PF00743">
    <property type="entry name" value="FMO-like"/>
    <property type="match status" value="2"/>
</dbReference>
<evidence type="ECO:0000256" key="4">
    <source>
        <dbReference type="ARBA" id="ARBA00023002"/>
    </source>
</evidence>
<accession>F0Y9A9</accession>
<name>F0Y9A9_AURAN</name>
<dbReference type="PANTHER" id="PTHR23023">
    <property type="entry name" value="DIMETHYLANILINE MONOOXYGENASE"/>
    <property type="match status" value="1"/>
</dbReference>
<dbReference type="GO" id="GO:0050661">
    <property type="term" value="F:NADP binding"/>
    <property type="evidence" value="ECO:0007669"/>
    <property type="project" value="InterPro"/>
</dbReference>
<dbReference type="InterPro" id="IPR001841">
    <property type="entry name" value="Znf_RING"/>
</dbReference>
<dbReference type="Gene3D" id="3.30.40.10">
    <property type="entry name" value="Zinc/RING finger domain, C3HC4 (zinc finger)"/>
    <property type="match status" value="1"/>
</dbReference>
<evidence type="ECO:0000256" key="1">
    <source>
        <dbReference type="ARBA" id="ARBA00009183"/>
    </source>
</evidence>
<keyword evidence="5" id="KW-0862">Zinc</keyword>
<feature type="domain" description="RING-type" evidence="6">
    <location>
        <begin position="125"/>
        <end position="171"/>
    </location>
</feature>
<dbReference type="SUPFAM" id="SSF57850">
    <property type="entry name" value="RING/U-box"/>
    <property type="match status" value="1"/>
</dbReference>
<evidence type="ECO:0000259" key="6">
    <source>
        <dbReference type="PROSITE" id="PS50089"/>
    </source>
</evidence>
<dbReference type="eggNOG" id="KOG1399">
    <property type="taxonomic scope" value="Eukaryota"/>
</dbReference>
<dbReference type="RefSeq" id="XP_009036936.1">
    <property type="nucleotide sequence ID" value="XM_009038688.1"/>
</dbReference>
<dbReference type="Pfam" id="PF13639">
    <property type="entry name" value="zf-RING_2"/>
    <property type="match status" value="1"/>
</dbReference>
<dbReference type="AlphaFoldDB" id="F0Y9A9"/>
<dbReference type="GO" id="GO:0008270">
    <property type="term" value="F:zinc ion binding"/>
    <property type="evidence" value="ECO:0007669"/>
    <property type="project" value="UniProtKB-KW"/>
</dbReference>
<keyword evidence="3" id="KW-0274">FAD</keyword>
<dbReference type="GO" id="GO:0050660">
    <property type="term" value="F:flavin adenine dinucleotide binding"/>
    <property type="evidence" value="ECO:0007669"/>
    <property type="project" value="InterPro"/>
</dbReference>
<keyword evidence="4" id="KW-0560">Oxidoreductase</keyword>
<evidence type="ECO:0000256" key="2">
    <source>
        <dbReference type="ARBA" id="ARBA00022630"/>
    </source>
</evidence>
<sequence length="756" mass="82258">MSLRCLGRALKYVKSVEWAVTSTGGAAIAALQVVHHKHCPDPNCENEGHCHIRVRRVDGTSGAEWVRANGTLDQCRESIGRCFKGVPIDVFDEIFEADERGLSRECLDLVEAAAAARHGAVVGECAICMEDLDGMQVVGGFAKLRVSVLPCGHAFHLSCYKQWARKHTTCPASSSSSSIAMAGILVVGLGPCGLAAVKECAANGLDVVGVDAAAEIGGVFRAHDDGCYEGLHLTTSNVMMAFGDFPPNDGWIKYSTKDEYAAYLKRYVDTFDLAKRLELRTRVIRASRDNGAWKVVTLYNNFDVTRDFAGLVVATGANATPKMPTCFAGFQGNITHSKDYKERSRFAGARVLVVGAGESASDVAAEIARVAEATTIWSRRPVVFAPRFPELNLTDPNHDEYATLLDSKALRVNDFLEWATTARVGSFWPVWAYGGARQLFWRLLRSDGRAPAQAREMARGALLATNGHGVRAFWQADQSQWVTKNARVCKAIAEGSVRHVVAESVASCSGSEVTFSTGERVAADAIVCCTGYGLDFSWIAADLGCDAARPRELYKHCFPPNFKDAPVAFLGLARGHQGGIPQCGELQARYAALLFAGKAALPEDFRARAAAEGAAEREYYGRSPNLEVLVDLPSYMESVARLIGCEPRVPWWRPALCVKFLFYPAWPCWYRLRGPGADEAAAMAVLDAFPLAKSLKFTPFLPLFPVFWGFQRGVNVAAFPFVRGTPGPLRPGWLGATSKHFVLHGNALRFVDLVMP</sequence>
<comment type="similarity">
    <text evidence="1">Belongs to the FMO family.</text>
</comment>
<dbReference type="InterPro" id="IPR036188">
    <property type="entry name" value="FAD/NAD-bd_sf"/>
</dbReference>
<evidence type="ECO:0000256" key="5">
    <source>
        <dbReference type="PROSITE-ProRule" id="PRU00175"/>
    </source>
</evidence>
<organism evidence="8">
    <name type="scientific">Aureococcus anophagefferens</name>
    <name type="common">Harmful bloom alga</name>
    <dbReference type="NCBI Taxonomy" id="44056"/>
    <lineage>
        <taxon>Eukaryota</taxon>
        <taxon>Sar</taxon>
        <taxon>Stramenopiles</taxon>
        <taxon>Ochrophyta</taxon>
        <taxon>Pelagophyceae</taxon>
        <taxon>Pelagomonadales</taxon>
        <taxon>Pelagomonadaceae</taxon>
        <taxon>Aureococcus</taxon>
    </lineage>
</organism>
<dbReference type="PROSITE" id="PS50089">
    <property type="entry name" value="ZF_RING_2"/>
    <property type="match status" value="1"/>
</dbReference>
<dbReference type="PRINTS" id="PR00411">
    <property type="entry name" value="PNDRDTASEI"/>
</dbReference>
<keyword evidence="5" id="KW-0479">Metal-binding</keyword>
<keyword evidence="8" id="KW-1185">Reference proteome</keyword>
<gene>
    <name evidence="7" type="ORF">AURANDRAFT_64193</name>
</gene>
<proteinExistence type="inferred from homology"/>
<evidence type="ECO:0000256" key="3">
    <source>
        <dbReference type="ARBA" id="ARBA00022827"/>
    </source>
</evidence>
<dbReference type="Proteomes" id="UP000002729">
    <property type="component" value="Unassembled WGS sequence"/>
</dbReference>
<dbReference type="EMBL" id="GL833128">
    <property type="protein sequence ID" value="EGB08203.1"/>
    <property type="molecule type" value="Genomic_DNA"/>
</dbReference>
<reference evidence="7 8" key="1">
    <citation type="journal article" date="2011" name="Proc. Natl. Acad. Sci. U.S.A.">
        <title>Niche of harmful alga Aureococcus anophagefferens revealed through ecogenomics.</title>
        <authorList>
            <person name="Gobler C.J."/>
            <person name="Berry D.L."/>
            <person name="Dyhrman S.T."/>
            <person name="Wilhelm S.W."/>
            <person name="Salamov A."/>
            <person name="Lobanov A.V."/>
            <person name="Zhang Y."/>
            <person name="Collier J.L."/>
            <person name="Wurch L.L."/>
            <person name="Kustka A.B."/>
            <person name="Dill B.D."/>
            <person name="Shah M."/>
            <person name="VerBerkmoes N.C."/>
            <person name="Kuo A."/>
            <person name="Terry A."/>
            <person name="Pangilinan J."/>
            <person name="Lindquist E.A."/>
            <person name="Lucas S."/>
            <person name="Paulsen I.T."/>
            <person name="Hattenrath-Lehmann T.K."/>
            <person name="Talmage S.C."/>
            <person name="Walker E.A."/>
            <person name="Koch F."/>
            <person name="Burson A.M."/>
            <person name="Marcoval M.A."/>
            <person name="Tang Y.Z."/>
            <person name="Lecleir G.R."/>
            <person name="Coyne K.J."/>
            <person name="Berg G.M."/>
            <person name="Bertrand E.M."/>
            <person name="Saito M.A."/>
            <person name="Gladyshev V.N."/>
            <person name="Grigoriev I.V."/>
        </authorList>
    </citation>
    <scope>NUCLEOTIDE SEQUENCE [LARGE SCALE GENOMIC DNA]</scope>
    <source>
        <strain evidence="8">CCMP 1984</strain>
    </source>
</reference>
<dbReference type="CDD" id="cd16448">
    <property type="entry name" value="RING-H2"/>
    <property type="match status" value="1"/>
</dbReference>
<dbReference type="KEGG" id="aaf:AURANDRAFT_64193"/>
<keyword evidence="5" id="KW-0863">Zinc-finger</keyword>
<protein>
    <recommendedName>
        <fullName evidence="6">RING-type domain-containing protein</fullName>
    </recommendedName>
</protein>
<dbReference type="SMART" id="SM00184">
    <property type="entry name" value="RING"/>
    <property type="match status" value="1"/>
</dbReference>
<dbReference type="OrthoDB" id="66881at2759"/>
<evidence type="ECO:0000313" key="7">
    <source>
        <dbReference type="EMBL" id="EGB08203.1"/>
    </source>
</evidence>
<dbReference type="GeneID" id="20224701"/>
<dbReference type="InParanoid" id="F0Y9A9"/>
<dbReference type="Gene3D" id="3.50.50.60">
    <property type="entry name" value="FAD/NAD(P)-binding domain"/>
    <property type="match status" value="3"/>
</dbReference>
<dbReference type="SUPFAM" id="SSF51905">
    <property type="entry name" value="FAD/NAD(P)-binding domain"/>
    <property type="match status" value="2"/>
</dbReference>
<dbReference type="InterPro" id="IPR020946">
    <property type="entry name" value="Flavin_mOase-like"/>
</dbReference>
<dbReference type="GO" id="GO:0004499">
    <property type="term" value="F:N,N-dimethylaniline monooxygenase activity"/>
    <property type="evidence" value="ECO:0007669"/>
    <property type="project" value="InterPro"/>
</dbReference>
<dbReference type="InterPro" id="IPR050346">
    <property type="entry name" value="FMO-like"/>
</dbReference>
<evidence type="ECO:0000313" key="8">
    <source>
        <dbReference type="Proteomes" id="UP000002729"/>
    </source>
</evidence>
<keyword evidence="2" id="KW-0285">Flavoprotein</keyword>
<dbReference type="InterPro" id="IPR013083">
    <property type="entry name" value="Znf_RING/FYVE/PHD"/>
</dbReference>